<gene>
    <name evidence="3" type="ORF">EV385_0185</name>
</gene>
<accession>A0A4Q7ZES7</accession>
<reference evidence="3 4" key="1">
    <citation type="submission" date="2019-02" db="EMBL/GenBank/DDBJ databases">
        <title>Sequencing the genomes of 1000 actinobacteria strains.</title>
        <authorList>
            <person name="Klenk H.-P."/>
        </authorList>
    </citation>
    <scope>NUCLEOTIDE SEQUENCE [LARGE SCALE GENOMIC DNA]</scope>
    <source>
        <strain evidence="3 4">DSM 45162</strain>
    </source>
</reference>
<evidence type="ECO:0000259" key="2">
    <source>
        <dbReference type="Pfam" id="PF13699"/>
    </source>
</evidence>
<keyword evidence="4" id="KW-1185">Reference proteome</keyword>
<feature type="region of interest" description="Disordered" evidence="1">
    <location>
        <begin position="92"/>
        <end position="123"/>
    </location>
</feature>
<protein>
    <submittedName>
        <fullName evidence="3">Uncharacterized protein DUF4157</fullName>
    </submittedName>
</protein>
<dbReference type="InterPro" id="IPR025295">
    <property type="entry name" value="eCIS_core_dom"/>
</dbReference>
<evidence type="ECO:0000313" key="4">
    <source>
        <dbReference type="Proteomes" id="UP000292564"/>
    </source>
</evidence>
<dbReference type="EMBL" id="SHKY01000001">
    <property type="protein sequence ID" value="RZU48469.1"/>
    <property type="molecule type" value="Genomic_DNA"/>
</dbReference>
<feature type="domain" description="eCIS core" evidence="2">
    <location>
        <begin position="382"/>
        <end position="429"/>
    </location>
</feature>
<feature type="compositionally biased region" description="Basic and acidic residues" evidence="1">
    <location>
        <begin position="325"/>
        <end position="346"/>
    </location>
</feature>
<organism evidence="3 4">
    <name type="scientific">Krasilnikovia cinnamomea</name>
    <dbReference type="NCBI Taxonomy" id="349313"/>
    <lineage>
        <taxon>Bacteria</taxon>
        <taxon>Bacillati</taxon>
        <taxon>Actinomycetota</taxon>
        <taxon>Actinomycetes</taxon>
        <taxon>Micromonosporales</taxon>
        <taxon>Micromonosporaceae</taxon>
        <taxon>Krasilnikovia</taxon>
    </lineage>
</organism>
<dbReference type="RefSeq" id="WP_130507708.1">
    <property type="nucleotide sequence ID" value="NZ_SHKY01000001.1"/>
</dbReference>
<evidence type="ECO:0000256" key="1">
    <source>
        <dbReference type="SAM" id="MobiDB-lite"/>
    </source>
</evidence>
<sequence>MASAPASERRPRTLRRVVRRLFTDRWAGRRRAPGPRVGADLAATLPVRASWSLLRWWRRWRPRHTGPAPAPTGREIGAAPVMLRDSPARSRAVAGRGTLAPLGTPRPPLTSGPATGPDVRPGHELTLRPAFGTRGDRRDGDAGIVRSLHSGASDSHPHPWADVGAGAPYREGPLGVRPVLARAGATGGPGVLGAGPGRGGDATDRTGGAWPVRSGDAASSAAGRGTGSSGRAVPGTGPGLVTGLRPLGRAGSLTARPGPGPSVRNPESAADLRVLGGGPQPPGTGPDMLGAVTTLRPDHGRGLIGGYGMPVPEKPGSERPGSGRPRSEKPGSEKPGSEKSDPRARWEAAVAARPLEAPRPLPGALHAMASALTGRAHPPLFTTGPATRHALAAAGARGATTGTVVHLPEAPANVPVMSEVLAHELTHTRSPVRRPRFLLEHAAGLLDDDERQALSAGRQRLADAGQGLLSAGRDRLAEAAPSAAGIVDQLPVGGGLGAVGDVATRAARAAVLEATSGPMSGLTGAVGDARDAASGALASAGGLAAEAASGVTGAVDAAAGAVSGAAGQAAATVAGAASGAAGAAKAALDPDKVVEIVEARLLREIERRGGRWAGVF</sequence>
<dbReference type="OrthoDB" id="3406123at2"/>
<proteinExistence type="predicted"/>
<dbReference type="Pfam" id="PF13699">
    <property type="entry name" value="eCIS_core"/>
    <property type="match status" value="1"/>
</dbReference>
<comment type="caution">
    <text evidence="3">The sequence shown here is derived from an EMBL/GenBank/DDBJ whole genome shotgun (WGS) entry which is preliminary data.</text>
</comment>
<name>A0A4Q7ZES7_9ACTN</name>
<dbReference type="AlphaFoldDB" id="A0A4Q7ZES7"/>
<feature type="compositionally biased region" description="Low complexity" evidence="1">
    <location>
        <begin position="205"/>
        <end position="223"/>
    </location>
</feature>
<feature type="region of interest" description="Disordered" evidence="1">
    <location>
        <begin position="187"/>
        <end position="346"/>
    </location>
</feature>
<feature type="compositionally biased region" description="Gly residues" evidence="1">
    <location>
        <begin position="187"/>
        <end position="200"/>
    </location>
</feature>
<evidence type="ECO:0000313" key="3">
    <source>
        <dbReference type="EMBL" id="RZU48469.1"/>
    </source>
</evidence>
<dbReference type="Proteomes" id="UP000292564">
    <property type="component" value="Unassembled WGS sequence"/>
</dbReference>